<evidence type="ECO:0008006" key="4">
    <source>
        <dbReference type="Google" id="ProtNLM"/>
    </source>
</evidence>
<keyword evidence="3" id="KW-1185">Reference proteome</keyword>
<gene>
    <name evidence="2" type="ordered locus">Ocepr_2373</name>
</gene>
<feature type="chain" id="PRO_5003190411" description="Lipoprotein" evidence="1">
    <location>
        <begin position="23"/>
        <end position="207"/>
    </location>
</feature>
<geneLocation type="plasmid" evidence="2 3">
    <name>pOCEPR01</name>
</geneLocation>
<reference evidence="3" key="1">
    <citation type="submission" date="2010-11" db="EMBL/GenBank/DDBJ databases">
        <title>The complete sequence of plasmid of Oceanithermus profundus DSM 14977.</title>
        <authorList>
            <consortium name="US DOE Joint Genome Institute (JGI-PGF)"/>
            <person name="Lucas S."/>
            <person name="Copeland A."/>
            <person name="Lapidus A."/>
            <person name="Bruce D."/>
            <person name="Goodwin L."/>
            <person name="Pitluck S."/>
            <person name="Kyrpides N."/>
            <person name="Mavromatis K."/>
            <person name="Pagani I."/>
            <person name="Ivanova N."/>
            <person name="Zhang X."/>
            <person name="Brettin T."/>
            <person name="Detter J.C."/>
            <person name="Tapia R."/>
            <person name="Han C."/>
            <person name="Land M."/>
            <person name="Hauser L."/>
            <person name="Markowitz V."/>
            <person name="Cheng J.-F."/>
            <person name="Hugenholtz P."/>
            <person name="Woyke T."/>
            <person name="Wu D."/>
            <person name="Tindall B."/>
            <person name="Faehnrich R."/>
            <person name="Brambilla E."/>
            <person name="Klenk H.-P."/>
            <person name="Eisen J.A."/>
        </authorList>
    </citation>
    <scope>NUCLEOTIDE SEQUENCE [LARGE SCALE GENOMIC DNA]</scope>
    <source>
        <strain evidence="3">DSM 14977 / NBRC 100410 / VKM B-2274 / 506</strain>
        <plasmid evidence="3">Plasmid pOCEPR01</plasmid>
    </source>
</reference>
<dbReference type="Proteomes" id="UP000008722">
    <property type="component" value="Plasmid pOCEPR01"/>
</dbReference>
<accession>E4UAP2</accession>
<dbReference type="HOGENOM" id="CLU_1325239_0_0_0"/>
<reference evidence="2 3" key="2">
    <citation type="journal article" date="2011" name="Stand. Genomic Sci.">
        <title>Complete genome sequence of Oceanithermus profundus type strain (506).</title>
        <authorList>
            <person name="Pati A."/>
            <person name="Zhang X."/>
            <person name="Lapidus A."/>
            <person name="Nolan M."/>
            <person name="Lucas S."/>
            <person name="Del Rio T.G."/>
            <person name="Tice H."/>
            <person name="Cheng J.F."/>
            <person name="Tapia R."/>
            <person name="Han C."/>
            <person name="Goodwin L."/>
            <person name="Pitluck S."/>
            <person name="Liolios K."/>
            <person name="Pagani I."/>
            <person name="Ivanova N."/>
            <person name="Mavromatis K."/>
            <person name="Chen A."/>
            <person name="Palaniappan K."/>
            <person name="Hauser L."/>
            <person name="Jeffries C.D."/>
            <person name="Brambilla E.M."/>
            <person name="Rohl A."/>
            <person name="Mwirichia R."/>
            <person name="Rohde M."/>
            <person name="Tindall B.J."/>
            <person name="Sikorski J."/>
            <person name="Wirth R."/>
            <person name="Goker M."/>
            <person name="Woyke T."/>
            <person name="Detter J.C."/>
            <person name="Bristow J."/>
            <person name="Eisen J.A."/>
            <person name="Markowitz V."/>
            <person name="Hugenholtz P."/>
            <person name="Kyrpides N.C."/>
            <person name="Klenk H.P."/>
            <person name="Land M."/>
        </authorList>
    </citation>
    <scope>NUCLEOTIDE SEQUENCE [LARGE SCALE GENOMIC DNA]</scope>
    <source>
        <strain evidence="3">DSM 14977 / NBRC 100410 / VKM B-2274 / 506</strain>
        <plasmid evidence="3">Plasmid pOCEPR01</plasmid>
    </source>
</reference>
<evidence type="ECO:0000313" key="3">
    <source>
        <dbReference type="Proteomes" id="UP000008722"/>
    </source>
</evidence>
<evidence type="ECO:0000256" key="1">
    <source>
        <dbReference type="SAM" id="SignalP"/>
    </source>
</evidence>
<keyword evidence="2" id="KW-0614">Plasmid</keyword>
<evidence type="ECO:0000313" key="2">
    <source>
        <dbReference type="EMBL" id="ADR37821.1"/>
    </source>
</evidence>
<keyword evidence="1" id="KW-0732">Signal</keyword>
<protein>
    <recommendedName>
        <fullName evidence="4">Lipoprotein</fullName>
    </recommendedName>
</protein>
<name>E4UAP2_OCEP5</name>
<organism evidence="2 3">
    <name type="scientific">Oceanithermus profundus (strain DSM 14977 / NBRC 100410 / VKM B-2274 / 506)</name>
    <dbReference type="NCBI Taxonomy" id="670487"/>
    <lineage>
        <taxon>Bacteria</taxon>
        <taxon>Thermotogati</taxon>
        <taxon>Deinococcota</taxon>
        <taxon>Deinococci</taxon>
        <taxon>Thermales</taxon>
        <taxon>Thermaceae</taxon>
        <taxon>Oceanithermus</taxon>
    </lineage>
</organism>
<dbReference type="AlphaFoldDB" id="E4UAP2"/>
<sequence precursor="true">MKRRWILLLALLAGLFASCSLNEQTFPIIGEPVQQEAVFEQYVPTLVDSMTLSLDGQLPDQRGMIFEYDAPQTLLRPSKLTLNLKAQARLDLACADLTAGRLQVQAYLGPPDTLWQNPLGDEITWDLTASTPLELDFATELSTEQRDAVLSGTLALGFTIRSNPDLTIAPNRTATCTTQGPDGSDYTRVLFRFLYEVPELSLTAQIF</sequence>
<dbReference type="KEGG" id="opr:Ocepr_2373"/>
<dbReference type="EMBL" id="CP002362">
    <property type="protein sequence ID" value="ADR37821.1"/>
    <property type="molecule type" value="Genomic_DNA"/>
</dbReference>
<proteinExistence type="predicted"/>
<dbReference type="RefSeq" id="WP_013449800.1">
    <property type="nucleotide sequence ID" value="NC_014753.1"/>
</dbReference>
<feature type="signal peptide" evidence="1">
    <location>
        <begin position="1"/>
        <end position="22"/>
    </location>
</feature>
<dbReference type="PROSITE" id="PS51257">
    <property type="entry name" value="PROKAR_LIPOPROTEIN"/>
    <property type="match status" value="1"/>
</dbReference>